<evidence type="ECO:0000256" key="2">
    <source>
        <dbReference type="ARBA" id="ARBA00022801"/>
    </source>
</evidence>
<dbReference type="AlphaFoldDB" id="A0AAE3DJJ0"/>
<dbReference type="GO" id="GO:0005975">
    <property type="term" value="P:carbohydrate metabolic process"/>
    <property type="evidence" value="ECO:0007669"/>
    <property type="project" value="InterPro"/>
</dbReference>
<dbReference type="RefSeq" id="WP_308450080.1">
    <property type="nucleotide sequence ID" value="NZ_JAJEQC010000021.1"/>
</dbReference>
<evidence type="ECO:0000313" key="4">
    <source>
        <dbReference type="EMBL" id="MCC2137959.1"/>
    </source>
</evidence>
<evidence type="ECO:0000259" key="3">
    <source>
        <dbReference type="SMART" id="SM01217"/>
    </source>
</evidence>
<dbReference type="InterPro" id="IPR013783">
    <property type="entry name" value="Ig-like_fold"/>
</dbReference>
<evidence type="ECO:0000256" key="1">
    <source>
        <dbReference type="ARBA" id="ARBA00005336"/>
    </source>
</evidence>
<dbReference type="InterPro" id="IPR050288">
    <property type="entry name" value="Cellulose_deg_GH3"/>
</dbReference>
<dbReference type="Pfam" id="PF14310">
    <property type="entry name" value="Fn3-like"/>
    <property type="match status" value="1"/>
</dbReference>
<dbReference type="SMART" id="SM01217">
    <property type="entry name" value="Fn3_like"/>
    <property type="match status" value="1"/>
</dbReference>
<dbReference type="InterPro" id="IPR036962">
    <property type="entry name" value="Glyco_hydro_3_N_sf"/>
</dbReference>
<proteinExistence type="inferred from homology"/>
<protein>
    <submittedName>
        <fullName evidence="4">Glycoside hydrolase family 3 C-terminal domain-containing protein</fullName>
    </submittedName>
</protein>
<dbReference type="SUPFAM" id="SSF52279">
    <property type="entry name" value="Beta-D-glucan exohydrolase, C-terminal domain"/>
    <property type="match status" value="1"/>
</dbReference>
<dbReference type="InterPro" id="IPR036881">
    <property type="entry name" value="Glyco_hydro_3_C_sf"/>
</dbReference>
<dbReference type="Pfam" id="PF00933">
    <property type="entry name" value="Glyco_hydro_3"/>
    <property type="match status" value="1"/>
</dbReference>
<name>A0AAE3DJJ0_9FIRM</name>
<dbReference type="Gene3D" id="2.60.40.10">
    <property type="entry name" value="Immunoglobulins"/>
    <property type="match status" value="1"/>
</dbReference>
<dbReference type="SUPFAM" id="SSF51445">
    <property type="entry name" value="(Trans)glycosidases"/>
    <property type="match status" value="1"/>
</dbReference>
<gene>
    <name evidence="4" type="ORF">LKD31_13250</name>
</gene>
<organism evidence="4 5">
    <name type="scientific">Hominenteromicrobium mulieris</name>
    <dbReference type="NCBI Taxonomy" id="2885357"/>
    <lineage>
        <taxon>Bacteria</taxon>
        <taxon>Bacillati</taxon>
        <taxon>Bacillota</taxon>
        <taxon>Clostridia</taxon>
        <taxon>Eubacteriales</taxon>
        <taxon>Oscillospiraceae</taxon>
        <taxon>Hominenteromicrobium</taxon>
    </lineage>
</organism>
<dbReference type="InterPro" id="IPR001764">
    <property type="entry name" value="Glyco_hydro_3_N"/>
</dbReference>
<evidence type="ECO:0000313" key="5">
    <source>
        <dbReference type="Proteomes" id="UP001199424"/>
    </source>
</evidence>
<dbReference type="GO" id="GO:0008422">
    <property type="term" value="F:beta-glucosidase activity"/>
    <property type="evidence" value="ECO:0007669"/>
    <property type="project" value="UniProtKB-ARBA"/>
</dbReference>
<dbReference type="Gene3D" id="3.40.50.1700">
    <property type="entry name" value="Glycoside hydrolase family 3 C-terminal domain"/>
    <property type="match status" value="1"/>
</dbReference>
<dbReference type="InterPro" id="IPR002772">
    <property type="entry name" value="Glyco_hydro_3_C"/>
</dbReference>
<accession>A0AAE3DJJ0</accession>
<sequence length="748" mass="82546">MDVKSIISQMTLEEKAALCSGKDFWHLDTPQRLGIESVMVSDGPCGIRKQSDAADHLGLNASVPATSYPTGSCMACSFDRELFRRSGEVLGHACQAEDLSVLLGPAINIKRSPLGGRNFEYLSEDPYLTGELAKNYINGVQSQNVGVSVKHFAANSQEYNRMSSDSVVDERTLREIYLSAFETAVKDSKPWTIMCSYNRINGTFAAENKRLLTDILRDEWGFDGYVMSDWGATTADRVKCLEAGMELEMPGKNAANDKQIVDAVNNGTLDIKVLDTAVERILNIVLKYTENKQSETKIDFEADHEEARKIADESMVLLKNDGILPLKRSQKLAFIGKFAETPRFQGGGSSHVNSYKVTSALEAAKGLDVTYAPGYDTNTTESDEALLEEAQEAAKNADVAVVFVGITDAMESEGMDRRTLSMPKNHEALVKAVSEVQKNTVVVVMCGGCITMPWIDDVRGVLYAYLGGEAVGTATLDLLFGDVNPSGKLAETFPRRLEDNPSYLYFFGDEQNKTEYREGVFVGYRYYDKKNMDVLFPFGYGLSYTTFEYSNLTLDKSKMNDTDTLTVSVNVRNTGKVKGKEVVQLYVGMPESRTIRPVKELRGFEKIELEPGEEKTVTFTLAKRAFAYYRTDISDWYVESGDYTIMAAKSSRDIACTATVNVTSTTQIKRVYTMNSTIEEIMESPVGREILGKMMAQNPLAQADADDIGMGEAMARMMAEMPLRALLSFGGDSVPAGAGEMLLKQLNA</sequence>
<comment type="caution">
    <text evidence="4">The sequence shown here is derived from an EMBL/GenBank/DDBJ whole genome shotgun (WGS) entry which is preliminary data.</text>
</comment>
<feature type="domain" description="Fibronectin type III-like" evidence="3">
    <location>
        <begin position="581"/>
        <end position="651"/>
    </location>
</feature>
<comment type="similarity">
    <text evidence="1">Belongs to the glycosyl hydrolase 3 family.</text>
</comment>
<dbReference type="Pfam" id="PF01915">
    <property type="entry name" value="Glyco_hydro_3_C"/>
    <property type="match status" value="1"/>
</dbReference>
<dbReference type="InterPro" id="IPR026891">
    <property type="entry name" value="Fn3-like"/>
</dbReference>
<dbReference type="PRINTS" id="PR00133">
    <property type="entry name" value="GLHYDRLASE3"/>
</dbReference>
<dbReference type="Proteomes" id="UP001199424">
    <property type="component" value="Unassembled WGS sequence"/>
</dbReference>
<dbReference type="FunFam" id="2.60.40.10:FF:000495">
    <property type="entry name" value="Periplasmic beta-glucosidase"/>
    <property type="match status" value="1"/>
</dbReference>
<dbReference type="InterPro" id="IPR017853">
    <property type="entry name" value="GH"/>
</dbReference>
<dbReference type="PANTHER" id="PTHR42715">
    <property type="entry name" value="BETA-GLUCOSIDASE"/>
    <property type="match status" value="1"/>
</dbReference>
<keyword evidence="5" id="KW-1185">Reference proteome</keyword>
<reference evidence="4" key="1">
    <citation type="submission" date="2021-10" db="EMBL/GenBank/DDBJ databases">
        <title>Anaerobic single-cell dispensing facilitates the cultivation of human gut bacteria.</title>
        <authorList>
            <person name="Afrizal A."/>
        </authorList>
    </citation>
    <scope>NUCLEOTIDE SEQUENCE</scope>
    <source>
        <strain evidence="4">CLA-AA-H250</strain>
    </source>
</reference>
<dbReference type="Gene3D" id="3.20.20.300">
    <property type="entry name" value="Glycoside hydrolase, family 3, N-terminal domain"/>
    <property type="match status" value="1"/>
</dbReference>
<dbReference type="PANTHER" id="PTHR42715:SF10">
    <property type="entry name" value="BETA-GLUCOSIDASE"/>
    <property type="match status" value="1"/>
</dbReference>
<keyword evidence="2 4" id="KW-0378">Hydrolase</keyword>
<dbReference type="EMBL" id="JAJEQC010000021">
    <property type="protein sequence ID" value="MCC2137959.1"/>
    <property type="molecule type" value="Genomic_DNA"/>
</dbReference>